<proteinExistence type="predicted"/>
<name>A0A0V1GET1_9BILA</name>
<gene>
    <name evidence="1" type="ORF">T11_17997</name>
</gene>
<protein>
    <submittedName>
        <fullName evidence="1">Uncharacterized protein</fullName>
    </submittedName>
</protein>
<keyword evidence="2" id="KW-1185">Reference proteome</keyword>
<dbReference type="EMBL" id="JYDP01002551">
    <property type="protein sequence ID" value="KRY96765.1"/>
    <property type="molecule type" value="Genomic_DNA"/>
</dbReference>
<sequence length="75" mass="8781">MYMTSFFHLSLVMKEMVLSMIQQILRSPAFDDLPQRTKYCKAEGHLLQKNNHTYLTHRRVYCASGDSRLDNKTNG</sequence>
<accession>A0A0V1GET1</accession>
<evidence type="ECO:0000313" key="1">
    <source>
        <dbReference type="EMBL" id="KRY96765.1"/>
    </source>
</evidence>
<dbReference type="Proteomes" id="UP000055024">
    <property type="component" value="Unassembled WGS sequence"/>
</dbReference>
<organism evidence="1 2">
    <name type="scientific">Trichinella zimbabwensis</name>
    <dbReference type="NCBI Taxonomy" id="268475"/>
    <lineage>
        <taxon>Eukaryota</taxon>
        <taxon>Metazoa</taxon>
        <taxon>Ecdysozoa</taxon>
        <taxon>Nematoda</taxon>
        <taxon>Enoplea</taxon>
        <taxon>Dorylaimia</taxon>
        <taxon>Trichinellida</taxon>
        <taxon>Trichinellidae</taxon>
        <taxon>Trichinella</taxon>
    </lineage>
</organism>
<comment type="caution">
    <text evidence="1">The sequence shown here is derived from an EMBL/GenBank/DDBJ whole genome shotgun (WGS) entry which is preliminary data.</text>
</comment>
<reference evidence="1 2" key="1">
    <citation type="submission" date="2015-01" db="EMBL/GenBank/DDBJ databases">
        <title>Evolution of Trichinella species and genotypes.</title>
        <authorList>
            <person name="Korhonen P.K."/>
            <person name="Edoardo P."/>
            <person name="Giuseppe L.R."/>
            <person name="Gasser R.B."/>
        </authorList>
    </citation>
    <scope>NUCLEOTIDE SEQUENCE [LARGE SCALE GENOMIC DNA]</scope>
    <source>
        <strain evidence="1">ISS1029</strain>
    </source>
</reference>
<evidence type="ECO:0000313" key="2">
    <source>
        <dbReference type="Proteomes" id="UP000055024"/>
    </source>
</evidence>
<dbReference type="AlphaFoldDB" id="A0A0V1GET1"/>